<reference evidence="2 3" key="1">
    <citation type="submission" date="2020-07" db="EMBL/GenBank/DDBJ databases">
        <title>Comparative genomics of pyrophilous fungi reveals a link between fire events and developmental genes.</title>
        <authorList>
            <consortium name="DOE Joint Genome Institute"/>
            <person name="Steindorff A.S."/>
            <person name="Carver A."/>
            <person name="Calhoun S."/>
            <person name="Stillman K."/>
            <person name="Liu H."/>
            <person name="Lipzen A."/>
            <person name="Pangilinan J."/>
            <person name="Labutti K."/>
            <person name="Bruns T.D."/>
            <person name="Grigoriev I.V."/>
        </authorList>
    </citation>
    <scope>NUCLEOTIDE SEQUENCE [LARGE SCALE GENOMIC DNA]</scope>
    <source>
        <strain evidence="2 3">CBS 144469</strain>
    </source>
</reference>
<evidence type="ECO:0000313" key="2">
    <source>
        <dbReference type="EMBL" id="KAF6750854.1"/>
    </source>
</evidence>
<dbReference type="EMBL" id="JACGCI010000054">
    <property type="protein sequence ID" value="KAF6750854.1"/>
    <property type="molecule type" value="Genomic_DNA"/>
</dbReference>
<evidence type="ECO:0000313" key="3">
    <source>
        <dbReference type="Proteomes" id="UP000521943"/>
    </source>
</evidence>
<evidence type="ECO:0000256" key="1">
    <source>
        <dbReference type="SAM" id="MobiDB-lite"/>
    </source>
</evidence>
<keyword evidence="3" id="KW-1185">Reference proteome</keyword>
<dbReference type="AlphaFoldDB" id="A0A8H6HQH6"/>
<protein>
    <submittedName>
        <fullName evidence="2">Uncharacterized protein</fullName>
    </submittedName>
</protein>
<name>A0A8H6HQH6_9AGAR</name>
<gene>
    <name evidence="2" type="ORF">DFP72DRAFT_1072009</name>
</gene>
<accession>A0A8H6HQH6</accession>
<organism evidence="2 3">
    <name type="scientific">Ephemerocybe angulata</name>
    <dbReference type="NCBI Taxonomy" id="980116"/>
    <lineage>
        <taxon>Eukaryota</taxon>
        <taxon>Fungi</taxon>
        <taxon>Dikarya</taxon>
        <taxon>Basidiomycota</taxon>
        <taxon>Agaricomycotina</taxon>
        <taxon>Agaricomycetes</taxon>
        <taxon>Agaricomycetidae</taxon>
        <taxon>Agaricales</taxon>
        <taxon>Agaricineae</taxon>
        <taxon>Psathyrellaceae</taxon>
        <taxon>Ephemerocybe</taxon>
    </lineage>
</organism>
<feature type="region of interest" description="Disordered" evidence="1">
    <location>
        <begin position="25"/>
        <end position="71"/>
    </location>
</feature>
<sequence length="164" mass="18395">MVRGTGNGFVGVLGCGPPGLEQHLRKATTWPQQPRRPRMRLPDVSKIWTRSRKPSNNPTRPAQSRRHSRPLPLATTTTAHAPADALPHPTKHDVSKALNTTTTRANAPSDYLLASSHHRGPFHGLTHTLRTHLATITTDEDDDGLANLHQRCSWCQTPRRMYWR</sequence>
<comment type="caution">
    <text evidence="2">The sequence shown here is derived from an EMBL/GenBank/DDBJ whole genome shotgun (WGS) entry which is preliminary data.</text>
</comment>
<dbReference type="PROSITE" id="PS51257">
    <property type="entry name" value="PROKAR_LIPOPROTEIN"/>
    <property type="match status" value="1"/>
</dbReference>
<proteinExistence type="predicted"/>
<dbReference type="Proteomes" id="UP000521943">
    <property type="component" value="Unassembled WGS sequence"/>
</dbReference>